<keyword evidence="1" id="KW-0812">Transmembrane</keyword>
<organism evidence="2 3">
    <name type="scientific">Bariatricus massiliensis</name>
    <dbReference type="NCBI Taxonomy" id="1745713"/>
    <lineage>
        <taxon>Bacteria</taxon>
        <taxon>Bacillati</taxon>
        <taxon>Bacillota</taxon>
        <taxon>Clostridia</taxon>
        <taxon>Lachnospirales</taxon>
        <taxon>Lachnospiraceae</taxon>
        <taxon>Bariatricus</taxon>
    </lineage>
</organism>
<keyword evidence="1" id="KW-0472">Membrane</keyword>
<evidence type="ECO:0000313" key="3">
    <source>
        <dbReference type="Proteomes" id="UP001299546"/>
    </source>
</evidence>
<protein>
    <submittedName>
        <fullName evidence="2">Uncharacterized protein</fullName>
    </submittedName>
</protein>
<comment type="caution">
    <text evidence="2">The sequence shown here is derived from an EMBL/GenBank/DDBJ whole genome shotgun (WGS) entry which is preliminary data.</text>
</comment>
<dbReference type="Proteomes" id="UP001299546">
    <property type="component" value="Unassembled WGS sequence"/>
</dbReference>
<keyword evidence="1" id="KW-1133">Transmembrane helix</keyword>
<sequence length="202" mass="22729">MAERKKSRCRWILENRRANMVVGVLFLIVAGMAALFFLTNDKKPLAVSAPVIAICEEYNVAEMNPLTENLDEEVTEAVTKYYERQKENSDYVEAYGNLSVFMKRGKYQDTYVVFAKYDMKIKDIYTAVPGLGTLFVDKDAKGKIRVNAKAEDVETQKCIADITAHEDVQALFQNVETAYAKAVKSDAMLAEALNDLQNAMAE</sequence>
<reference evidence="2 3" key="1">
    <citation type="submission" date="2021-10" db="EMBL/GenBank/DDBJ databases">
        <title>Collection of gut derived symbiotic bacterial strains cultured from healthy donors.</title>
        <authorList>
            <person name="Lin H."/>
            <person name="Littmann E."/>
            <person name="Kohout C."/>
            <person name="Pamer E.G."/>
        </authorList>
    </citation>
    <scope>NUCLEOTIDE SEQUENCE [LARGE SCALE GENOMIC DNA]</scope>
    <source>
        <strain evidence="2 3">DFI.1.165</strain>
    </source>
</reference>
<keyword evidence="3" id="KW-1185">Reference proteome</keyword>
<evidence type="ECO:0000256" key="1">
    <source>
        <dbReference type="SAM" id="Phobius"/>
    </source>
</evidence>
<gene>
    <name evidence="2" type="ORF">LIZ65_01115</name>
</gene>
<evidence type="ECO:0000313" key="2">
    <source>
        <dbReference type="EMBL" id="MCB7385872.1"/>
    </source>
</evidence>
<proteinExistence type="predicted"/>
<name>A0ABS8DBS3_9FIRM</name>
<dbReference type="EMBL" id="JAJCIS010000001">
    <property type="protein sequence ID" value="MCB7385872.1"/>
    <property type="molecule type" value="Genomic_DNA"/>
</dbReference>
<dbReference type="RefSeq" id="WP_066731847.1">
    <property type="nucleotide sequence ID" value="NZ_JAJCIQ010000001.1"/>
</dbReference>
<feature type="transmembrane region" description="Helical" evidence="1">
    <location>
        <begin position="20"/>
        <end position="38"/>
    </location>
</feature>
<accession>A0ABS8DBS3</accession>